<evidence type="ECO:0000313" key="2">
    <source>
        <dbReference type="Proteomes" id="UP001058974"/>
    </source>
</evidence>
<keyword evidence="2" id="KW-1185">Reference proteome</keyword>
<accession>A0A9D5BLS5</accession>
<sequence length="85" mass="9767">MPPRAVRPRAIDYMGIIFGEGCQCTTGTLKFRKFNRNYEFSQDHLADLLQFLHGDGLACERSFEGDWVVDAFRFWQSLTGEATDD</sequence>
<name>A0A9D5BLS5_PEA</name>
<comment type="caution">
    <text evidence="1">The sequence shown here is derived from an EMBL/GenBank/DDBJ whole genome shotgun (WGS) entry which is preliminary data.</text>
</comment>
<organism evidence="1 2">
    <name type="scientific">Pisum sativum</name>
    <name type="common">Garden pea</name>
    <name type="synonym">Lathyrus oleraceus</name>
    <dbReference type="NCBI Taxonomy" id="3888"/>
    <lineage>
        <taxon>Eukaryota</taxon>
        <taxon>Viridiplantae</taxon>
        <taxon>Streptophyta</taxon>
        <taxon>Embryophyta</taxon>
        <taxon>Tracheophyta</taxon>
        <taxon>Spermatophyta</taxon>
        <taxon>Magnoliopsida</taxon>
        <taxon>eudicotyledons</taxon>
        <taxon>Gunneridae</taxon>
        <taxon>Pentapetalae</taxon>
        <taxon>rosids</taxon>
        <taxon>fabids</taxon>
        <taxon>Fabales</taxon>
        <taxon>Fabaceae</taxon>
        <taxon>Papilionoideae</taxon>
        <taxon>50 kb inversion clade</taxon>
        <taxon>NPAAA clade</taxon>
        <taxon>Hologalegina</taxon>
        <taxon>IRL clade</taxon>
        <taxon>Fabeae</taxon>
        <taxon>Lathyrus</taxon>
    </lineage>
</organism>
<proteinExistence type="predicted"/>
<reference evidence="1 2" key="1">
    <citation type="journal article" date="2022" name="Nat. Genet.">
        <title>Improved pea reference genome and pan-genome highlight genomic features and evolutionary characteristics.</title>
        <authorList>
            <person name="Yang T."/>
            <person name="Liu R."/>
            <person name="Luo Y."/>
            <person name="Hu S."/>
            <person name="Wang D."/>
            <person name="Wang C."/>
            <person name="Pandey M.K."/>
            <person name="Ge S."/>
            <person name="Xu Q."/>
            <person name="Li N."/>
            <person name="Li G."/>
            <person name="Huang Y."/>
            <person name="Saxena R.K."/>
            <person name="Ji Y."/>
            <person name="Li M."/>
            <person name="Yan X."/>
            <person name="He Y."/>
            <person name="Liu Y."/>
            <person name="Wang X."/>
            <person name="Xiang C."/>
            <person name="Varshney R.K."/>
            <person name="Ding H."/>
            <person name="Gao S."/>
            <person name="Zong X."/>
        </authorList>
    </citation>
    <scope>NUCLEOTIDE SEQUENCE [LARGE SCALE GENOMIC DNA]</scope>
    <source>
        <strain evidence="1 2">cv. Zhongwan 6</strain>
    </source>
</reference>
<dbReference type="Gramene" id="Psat01G0403300-T1">
    <property type="protein sequence ID" value="KAI5446033.1"/>
    <property type="gene ID" value="KIW84_014033"/>
</dbReference>
<protein>
    <submittedName>
        <fullName evidence="1">Uncharacterized protein</fullName>
    </submittedName>
</protein>
<gene>
    <name evidence="1" type="ORF">KIW84_014033</name>
</gene>
<evidence type="ECO:0000313" key="1">
    <source>
        <dbReference type="EMBL" id="KAI5446033.1"/>
    </source>
</evidence>
<dbReference type="EMBL" id="JAMSHJ010000001">
    <property type="protein sequence ID" value="KAI5446033.1"/>
    <property type="molecule type" value="Genomic_DNA"/>
</dbReference>
<dbReference type="AlphaFoldDB" id="A0A9D5BLS5"/>
<dbReference type="Proteomes" id="UP001058974">
    <property type="component" value="Chromosome 1"/>
</dbReference>